<keyword evidence="9" id="KW-0325">Glycoprotein</keyword>
<comment type="subcellular location">
    <subcellularLocation>
        <location evidence="1">Cell membrane</location>
        <topology evidence="1">Single-pass type I membrane protein</topology>
    </subcellularLocation>
</comment>
<dbReference type="GO" id="GO:0071222">
    <property type="term" value="P:cellular response to lipopolysaccharide"/>
    <property type="evidence" value="ECO:0007669"/>
    <property type="project" value="TreeGrafter"/>
</dbReference>
<dbReference type="GO" id="GO:0009897">
    <property type="term" value="C:external side of plasma membrane"/>
    <property type="evidence" value="ECO:0007669"/>
    <property type="project" value="TreeGrafter"/>
</dbReference>
<dbReference type="InterPro" id="IPR036179">
    <property type="entry name" value="Ig-like_dom_sf"/>
</dbReference>
<keyword evidence="8" id="KW-0675">Receptor</keyword>
<dbReference type="InterPro" id="IPR013783">
    <property type="entry name" value="Ig-like_fold"/>
</dbReference>
<keyword evidence="4" id="KW-0732">Signal</keyword>
<evidence type="ECO:0000259" key="12">
    <source>
        <dbReference type="PROSITE" id="PS50835"/>
    </source>
</evidence>
<dbReference type="Proteomes" id="UP000261340">
    <property type="component" value="Unplaced"/>
</dbReference>
<reference evidence="13" key="2">
    <citation type="submission" date="2025-09" db="UniProtKB">
        <authorList>
            <consortium name="Ensembl"/>
        </authorList>
    </citation>
    <scope>IDENTIFICATION</scope>
</reference>
<evidence type="ECO:0000256" key="10">
    <source>
        <dbReference type="ARBA" id="ARBA00023319"/>
    </source>
</evidence>
<dbReference type="Pfam" id="PF07686">
    <property type="entry name" value="V-set"/>
    <property type="match status" value="1"/>
</dbReference>
<name>A0A3Q0RKU0_AMPCI</name>
<keyword evidence="7" id="KW-1015">Disulfide bond</keyword>
<dbReference type="STRING" id="61819.ENSACIP00000011136"/>
<evidence type="ECO:0000256" key="6">
    <source>
        <dbReference type="ARBA" id="ARBA00023136"/>
    </source>
</evidence>
<dbReference type="Pfam" id="PF22705">
    <property type="entry name" value="C2-set_3"/>
    <property type="match status" value="1"/>
</dbReference>
<keyword evidence="5 11" id="KW-1133">Transmembrane helix</keyword>
<reference evidence="13" key="1">
    <citation type="submission" date="2025-08" db="UniProtKB">
        <authorList>
            <consortium name="Ensembl"/>
        </authorList>
    </citation>
    <scope>IDENTIFICATION</scope>
</reference>
<dbReference type="GeneTree" id="ENSGT00940000154641"/>
<dbReference type="AlphaFoldDB" id="A0A3Q0RKU0"/>
<evidence type="ECO:0000256" key="4">
    <source>
        <dbReference type="ARBA" id="ARBA00022729"/>
    </source>
</evidence>
<evidence type="ECO:0000256" key="8">
    <source>
        <dbReference type="ARBA" id="ARBA00023170"/>
    </source>
</evidence>
<sequence length="252" mass="29131">VRFFLPVFCYTIYMKHLDKNRKVENVHARFVVRLQDITGRDIVIHWFKVPGDLHVHSYYYSKDQLGHQDQRFRNRTSLFKDQISRGNASLQLTGVQVQDQGRYKCHTSTIRGNMESFINLKVDGRRNMQKTSIFYFIAAPVHEVSIDQVGNRITCSSEGIYPEPQLTWSTSPPSNITFTNTTTVQQPEQLLYSITSSLMVSAGVYDLLFILTLLSALFSVLVYLNIFCNFVNNNNKQYFALLKKCVHKRSPS</sequence>
<keyword evidence="3 11" id="KW-0812">Transmembrane</keyword>
<protein>
    <recommendedName>
        <fullName evidence="12">Ig-like domain-containing protein</fullName>
    </recommendedName>
</protein>
<dbReference type="GO" id="GO:0007166">
    <property type="term" value="P:cell surface receptor signaling pathway"/>
    <property type="evidence" value="ECO:0007669"/>
    <property type="project" value="TreeGrafter"/>
</dbReference>
<feature type="domain" description="Ig-like" evidence="12">
    <location>
        <begin position="147"/>
        <end position="205"/>
    </location>
</feature>
<dbReference type="GO" id="GO:0006955">
    <property type="term" value="P:immune response"/>
    <property type="evidence" value="ECO:0007669"/>
    <property type="project" value="TreeGrafter"/>
</dbReference>
<dbReference type="FunFam" id="2.60.40.10:FF:000142">
    <property type="entry name" value="V-set domain-containing T-cell activation inhibitor 1"/>
    <property type="match status" value="1"/>
</dbReference>
<evidence type="ECO:0000256" key="2">
    <source>
        <dbReference type="ARBA" id="ARBA00022475"/>
    </source>
</evidence>
<dbReference type="PROSITE" id="PS50835">
    <property type="entry name" value="IG_LIKE"/>
    <property type="match status" value="1"/>
</dbReference>
<feature type="transmembrane region" description="Helical" evidence="11">
    <location>
        <begin position="207"/>
        <end position="228"/>
    </location>
</feature>
<dbReference type="GO" id="GO:0042130">
    <property type="term" value="P:negative regulation of T cell proliferation"/>
    <property type="evidence" value="ECO:0007669"/>
    <property type="project" value="TreeGrafter"/>
</dbReference>
<dbReference type="SUPFAM" id="SSF48726">
    <property type="entry name" value="Immunoglobulin"/>
    <property type="match status" value="2"/>
</dbReference>
<evidence type="ECO:0000256" key="5">
    <source>
        <dbReference type="ARBA" id="ARBA00022989"/>
    </source>
</evidence>
<keyword evidence="6 11" id="KW-0472">Membrane</keyword>
<dbReference type="InterPro" id="IPR051713">
    <property type="entry name" value="T-cell_Activation_Regulation"/>
</dbReference>
<evidence type="ECO:0000313" key="13">
    <source>
        <dbReference type="Ensembl" id="ENSACIP00000011136.1"/>
    </source>
</evidence>
<evidence type="ECO:0000256" key="11">
    <source>
        <dbReference type="SAM" id="Phobius"/>
    </source>
</evidence>
<dbReference type="OMA" id="HTHDTSH"/>
<dbReference type="GO" id="GO:0031295">
    <property type="term" value="P:T cell costimulation"/>
    <property type="evidence" value="ECO:0007669"/>
    <property type="project" value="TreeGrafter"/>
</dbReference>
<organism evidence="13 14">
    <name type="scientific">Amphilophus citrinellus</name>
    <name type="common">Midas cichlid</name>
    <name type="synonym">Cichlasoma citrinellum</name>
    <dbReference type="NCBI Taxonomy" id="61819"/>
    <lineage>
        <taxon>Eukaryota</taxon>
        <taxon>Metazoa</taxon>
        <taxon>Chordata</taxon>
        <taxon>Craniata</taxon>
        <taxon>Vertebrata</taxon>
        <taxon>Euteleostomi</taxon>
        <taxon>Actinopterygii</taxon>
        <taxon>Neopterygii</taxon>
        <taxon>Teleostei</taxon>
        <taxon>Neoteleostei</taxon>
        <taxon>Acanthomorphata</taxon>
        <taxon>Ovalentaria</taxon>
        <taxon>Cichlomorphae</taxon>
        <taxon>Cichliformes</taxon>
        <taxon>Cichlidae</taxon>
        <taxon>New World cichlids</taxon>
        <taxon>Cichlasomatinae</taxon>
        <taxon>Heroini</taxon>
        <taxon>Amphilophus</taxon>
    </lineage>
</organism>
<evidence type="ECO:0000256" key="9">
    <source>
        <dbReference type="ARBA" id="ARBA00023180"/>
    </source>
</evidence>
<evidence type="ECO:0000256" key="1">
    <source>
        <dbReference type="ARBA" id="ARBA00004251"/>
    </source>
</evidence>
<dbReference type="Gene3D" id="2.60.40.10">
    <property type="entry name" value="Immunoglobulins"/>
    <property type="match status" value="2"/>
</dbReference>
<evidence type="ECO:0000313" key="14">
    <source>
        <dbReference type="Proteomes" id="UP000261340"/>
    </source>
</evidence>
<evidence type="ECO:0000256" key="3">
    <source>
        <dbReference type="ARBA" id="ARBA00022692"/>
    </source>
</evidence>
<keyword evidence="2" id="KW-1003">Cell membrane</keyword>
<keyword evidence="14" id="KW-1185">Reference proteome</keyword>
<dbReference type="Ensembl" id="ENSACIT00000011455.1">
    <property type="protein sequence ID" value="ENSACIP00000011136.1"/>
    <property type="gene ID" value="ENSACIG00000008703.1"/>
</dbReference>
<dbReference type="PANTHER" id="PTHR25466:SF14">
    <property type="entry name" value="BUTYROPHILIN SUBFAMILY 2 MEMBER A2-LIKE-RELATED"/>
    <property type="match status" value="1"/>
</dbReference>
<dbReference type="PANTHER" id="PTHR25466">
    <property type="entry name" value="T-LYMPHOCYTE ACTIVATION ANTIGEN"/>
    <property type="match status" value="1"/>
</dbReference>
<dbReference type="InterPro" id="IPR053896">
    <property type="entry name" value="BTN3A2-like_Ig-C"/>
</dbReference>
<proteinExistence type="predicted"/>
<evidence type="ECO:0000256" key="7">
    <source>
        <dbReference type="ARBA" id="ARBA00023157"/>
    </source>
</evidence>
<dbReference type="InterPro" id="IPR007110">
    <property type="entry name" value="Ig-like_dom"/>
</dbReference>
<dbReference type="InterPro" id="IPR013106">
    <property type="entry name" value="Ig_V-set"/>
</dbReference>
<accession>A0A3Q0RKU0</accession>
<keyword evidence="10" id="KW-0393">Immunoglobulin domain</keyword>
<dbReference type="GO" id="GO:0042102">
    <property type="term" value="P:positive regulation of T cell proliferation"/>
    <property type="evidence" value="ECO:0007669"/>
    <property type="project" value="TreeGrafter"/>
</dbReference>